<comment type="subcellular location">
    <subcellularLocation>
        <location evidence="1">Membrane</location>
        <topology evidence="1">Single-pass membrane protein</topology>
    </subcellularLocation>
</comment>
<evidence type="ECO:0000313" key="10">
    <source>
        <dbReference type="Proteomes" id="UP001353858"/>
    </source>
</evidence>
<protein>
    <recommendedName>
        <fullName evidence="8">DUF1279 domain-containing protein</fullName>
    </recommendedName>
</protein>
<dbReference type="PANTHER" id="PTHR21377">
    <property type="entry name" value="PROTEIN FAM210B, MITOCHONDRIAL"/>
    <property type="match status" value="1"/>
</dbReference>
<reference evidence="10" key="1">
    <citation type="submission" date="2023-01" db="EMBL/GenBank/DDBJ databases">
        <title>Key to firefly adult light organ development and bioluminescence: homeobox transcription factors regulate luciferase expression and transportation to peroxisome.</title>
        <authorList>
            <person name="Fu X."/>
        </authorList>
    </citation>
    <scope>NUCLEOTIDE SEQUENCE [LARGE SCALE GENOMIC DNA]</scope>
</reference>
<proteinExistence type="predicted"/>
<evidence type="ECO:0000256" key="3">
    <source>
        <dbReference type="ARBA" id="ARBA00022989"/>
    </source>
</evidence>
<keyword evidence="2 7" id="KW-0812">Transmembrane</keyword>
<keyword evidence="10" id="KW-1185">Reference proteome</keyword>
<feature type="transmembrane region" description="Helical" evidence="7">
    <location>
        <begin position="80"/>
        <end position="103"/>
    </location>
</feature>
<dbReference type="InterPro" id="IPR045866">
    <property type="entry name" value="FAM210A/B-like"/>
</dbReference>
<dbReference type="GO" id="GO:0005739">
    <property type="term" value="C:mitochondrion"/>
    <property type="evidence" value="ECO:0007669"/>
    <property type="project" value="TreeGrafter"/>
</dbReference>
<feature type="coiled-coil region" evidence="6">
    <location>
        <begin position="208"/>
        <end position="250"/>
    </location>
</feature>
<evidence type="ECO:0000256" key="2">
    <source>
        <dbReference type="ARBA" id="ARBA00022692"/>
    </source>
</evidence>
<keyword evidence="4 6" id="KW-0175">Coiled coil</keyword>
<keyword evidence="3 7" id="KW-1133">Transmembrane helix</keyword>
<dbReference type="AlphaFoldDB" id="A0AAN7PW20"/>
<evidence type="ECO:0000256" key="1">
    <source>
        <dbReference type="ARBA" id="ARBA00004167"/>
    </source>
</evidence>
<evidence type="ECO:0000256" key="7">
    <source>
        <dbReference type="SAM" id="Phobius"/>
    </source>
</evidence>
<gene>
    <name evidence="9" type="ORF">RN001_007165</name>
</gene>
<feature type="domain" description="DUF1279" evidence="8">
    <location>
        <begin position="71"/>
        <end position="157"/>
    </location>
</feature>
<evidence type="ECO:0000256" key="5">
    <source>
        <dbReference type="ARBA" id="ARBA00023136"/>
    </source>
</evidence>
<comment type="caution">
    <text evidence="9">The sequence shown here is derived from an EMBL/GenBank/DDBJ whole genome shotgun (WGS) entry which is preliminary data.</text>
</comment>
<sequence length="261" mass="30466">MALCIRQLCPKNYSLIWQLNRLETFSRITPVLTTIGIQKYNFARCYSEKIRVDSNLNNIEKRNGAKPSLLQRFKSMYRDYWYVLVPVHLVTSIAWFGGFYYLAKSGVDIVGILESWNVSHKITNSLKDSSMGYIAVAYALYKIATPIRYTITLGGTTISINYLKRWGYIKPVPTKDKLKEMYTERKNNLIESLKETHGFYKEKKQDFVKDHKNKLKFKKELLKNQKDSLVEDLEKSLKQIKNVNSNITTNKPSINLNKKQK</sequence>
<dbReference type="Pfam" id="PF06916">
    <property type="entry name" value="FAM210A-B_dom"/>
    <property type="match status" value="1"/>
</dbReference>
<dbReference type="Proteomes" id="UP001353858">
    <property type="component" value="Unassembled WGS sequence"/>
</dbReference>
<name>A0AAN7PW20_9COLE</name>
<organism evidence="9 10">
    <name type="scientific">Aquatica leii</name>
    <dbReference type="NCBI Taxonomy" id="1421715"/>
    <lineage>
        <taxon>Eukaryota</taxon>
        <taxon>Metazoa</taxon>
        <taxon>Ecdysozoa</taxon>
        <taxon>Arthropoda</taxon>
        <taxon>Hexapoda</taxon>
        <taxon>Insecta</taxon>
        <taxon>Pterygota</taxon>
        <taxon>Neoptera</taxon>
        <taxon>Endopterygota</taxon>
        <taxon>Coleoptera</taxon>
        <taxon>Polyphaga</taxon>
        <taxon>Elateriformia</taxon>
        <taxon>Elateroidea</taxon>
        <taxon>Lampyridae</taxon>
        <taxon>Luciolinae</taxon>
        <taxon>Aquatica</taxon>
    </lineage>
</organism>
<accession>A0AAN7PW20</accession>
<dbReference type="GO" id="GO:0016020">
    <property type="term" value="C:membrane"/>
    <property type="evidence" value="ECO:0007669"/>
    <property type="project" value="UniProtKB-SubCell"/>
</dbReference>
<evidence type="ECO:0000259" key="8">
    <source>
        <dbReference type="Pfam" id="PF06916"/>
    </source>
</evidence>
<dbReference type="PANTHER" id="PTHR21377:SF1">
    <property type="entry name" value="PROTEIN FAM210A"/>
    <property type="match status" value="1"/>
</dbReference>
<evidence type="ECO:0000313" key="9">
    <source>
        <dbReference type="EMBL" id="KAK4879019.1"/>
    </source>
</evidence>
<dbReference type="EMBL" id="JARPUR010000003">
    <property type="protein sequence ID" value="KAK4879019.1"/>
    <property type="molecule type" value="Genomic_DNA"/>
</dbReference>
<dbReference type="InterPro" id="IPR009688">
    <property type="entry name" value="FAM210A/B-like_dom"/>
</dbReference>
<evidence type="ECO:0000256" key="4">
    <source>
        <dbReference type="ARBA" id="ARBA00023054"/>
    </source>
</evidence>
<evidence type="ECO:0000256" key="6">
    <source>
        <dbReference type="SAM" id="Coils"/>
    </source>
</evidence>
<keyword evidence="5 7" id="KW-0472">Membrane</keyword>